<dbReference type="EnsemblMetazoa" id="BGLB001782-RB">
    <property type="protein sequence ID" value="BGLB001782-PB"/>
    <property type="gene ID" value="BGLB001782"/>
</dbReference>
<dbReference type="SUPFAM" id="SSF158235">
    <property type="entry name" value="SOCS box-like"/>
    <property type="match status" value="1"/>
</dbReference>
<dbReference type="RefSeq" id="XP_013069846.2">
    <property type="nucleotide sequence ID" value="XM_013214392.2"/>
</dbReference>
<sequence>MYLSDYVTGLRTRLVLSYCVYKLECVLVYIKCVHGCTHYNNISDLSLGSMDRYASRSKSRRACRMGTEESRNGNYGLMCASAVMANMNKQVQSARPWSLLHQCSLEQWKKGHGVAAAFSETTMTCNGVVFKDCSPSFCINRQGLLNVNKTEPFFSFRRKSKFTMMAEHFEYNHIPAHLSSIQNFHVNSVLCCQGQTVVLHLVRNLMTQFGIIDLKANKFLGIFGNQRVEFINEALRGEISPDGSLCLIKLPTTRVGSTGFVFQLYKLSTKELMSEISLPYNHTLFVFDPRFCTSRIAATSFLEAEDNSLSLIGVPSWEVVTTNSRVDDFNSSLNPNLKDLKYSRDGHLIFAIMMTSGCHCKEKKARKCHPLDVSVYVFDGDSAQTLHCIQYHRYACGQHSCLVNYMPVLSECGSRMAIVLNDLETPIDHVQIYKLPIRGNLQNRCRVRILHTFPPESIPHLPLPGKLIRYLGFQPDYL</sequence>
<dbReference type="InterPro" id="IPR001496">
    <property type="entry name" value="SOCS_box"/>
</dbReference>
<evidence type="ECO:0000313" key="2">
    <source>
        <dbReference type="EnsemblMetazoa" id="BGLB001782-PB"/>
    </source>
</evidence>
<dbReference type="KEGG" id="bgt:106057267"/>
<accession>A0A2C9JFG8</accession>
<name>A0A2C9JFG8_BIOGL</name>
<dbReference type="VEuPathDB" id="VectorBase:BGLB001782"/>
<dbReference type="AlphaFoldDB" id="A0A2C9JFG8"/>
<dbReference type="Proteomes" id="UP000076420">
    <property type="component" value="Unassembled WGS sequence"/>
</dbReference>
<evidence type="ECO:0000259" key="1">
    <source>
        <dbReference type="PROSITE" id="PS50225"/>
    </source>
</evidence>
<dbReference type="PROSITE" id="PS50225">
    <property type="entry name" value="SOCS"/>
    <property type="match status" value="1"/>
</dbReference>
<protein>
    <recommendedName>
        <fullName evidence="1">SOCS box domain-containing protein</fullName>
    </recommendedName>
</protein>
<reference evidence="2" key="1">
    <citation type="submission" date="2020-05" db="UniProtKB">
        <authorList>
            <consortium name="EnsemblMetazoa"/>
        </authorList>
    </citation>
    <scope>IDENTIFICATION</scope>
    <source>
        <strain evidence="2">BB02</strain>
    </source>
</reference>
<gene>
    <name evidence="2" type="primary">106057267</name>
</gene>
<organism evidence="2 3">
    <name type="scientific">Biomphalaria glabrata</name>
    <name type="common">Bloodfluke planorb</name>
    <name type="synonym">Freshwater snail</name>
    <dbReference type="NCBI Taxonomy" id="6526"/>
    <lineage>
        <taxon>Eukaryota</taxon>
        <taxon>Metazoa</taxon>
        <taxon>Spiralia</taxon>
        <taxon>Lophotrochozoa</taxon>
        <taxon>Mollusca</taxon>
        <taxon>Gastropoda</taxon>
        <taxon>Heterobranchia</taxon>
        <taxon>Euthyneura</taxon>
        <taxon>Panpulmonata</taxon>
        <taxon>Hygrophila</taxon>
        <taxon>Lymnaeoidea</taxon>
        <taxon>Planorbidae</taxon>
        <taxon>Biomphalaria</taxon>
    </lineage>
</organism>
<evidence type="ECO:0000313" key="3">
    <source>
        <dbReference type="Proteomes" id="UP000076420"/>
    </source>
</evidence>
<proteinExistence type="predicted"/>
<dbReference type="VEuPathDB" id="VectorBase:BGLAX_027463"/>
<dbReference type="OrthoDB" id="9986652at2759"/>
<dbReference type="InterPro" id="IPR036036">
    <property type="entry name" value="SOCS_box-like_dom_sf"/>
</dbReference>
<dbReference type="GO" id="GO:0035556">
    <property type="term" value="P:intracellular signal transduction"/>
    <property type="evidence" value="ECO:0007669"/>
    <property type="project" value="InterPro"/>
</dbReference>
<feature type="domain" description="SOCS box" evidence="1">
    <location>
        <begin position="440"/>
        <end position="471"/>
    </location>
</feature>